<dbReference type="InterPro" id="IPR051104">
    <property type="entry name" value="FAD_monoxygenase"/>
</dbReference>
<dbReference type="Gene3D" id="3.50.50.60">
    <property type="entry name" value="FAD/NAD(P)-binding domain"/>
    <property type="match status" value="1"/>
</dbReference>
<keyword evidence="1" id="KW-0285">Flavoprotein</keyword>
<comment type="caution">
    <text evidence="4">The sequence shown here is derived from an EMBL/GenBank/DDBJ whole genome shotgun (WGS) entry which is preliminary data.</text>
</comment>
<dbReference type="SUPFAM" id="SSF54373">
    <property type="entry name" value="FAD-linked reductases, C-terminal domain"/>
    <property type="match status" value="1"/>
</dbReference>
<dbReference type="EMBL" id="JAACJP010000004">
    <property type="protein sequence ID" value="KAF5384994.1"/>
    <property type="molecule type" value="Genomic_DNA"/>
</dbReference>
<proteinExistence type="predicted"/>
<evidence type="ECO:0008006" key="6">
    <source>
        <dbReference type="Google" id="ProtNLM"/>
    </source>
</evidence>
<evidence type="ECO:0000313" key="4">
    <source>
        <dbReference type="EMBL" id="KAF5384994.1"/>
    </source>
</evidence>
<evidence type="ECO:0000256" key="3">
    <source>
        <dbReference type="ARBA" id="ARBA00023002"/>
    </source>
</evidence>
<reference evidence="4 5" key="1">
    <citation type="journal article" date="2020" name="ISME J.">
        <title>Uncovering the hidden diversity of litter-decomposition mechanisms in mushroom-forming fungi.</title>
        <authorList>
            <person name="Floudas D."/>
            <person name="Bentzer J."/>
            <person name="Ahren D."/>
            <person name="Johansson T."/>
            <person name="Persson P."/>
            <person name="Tunlid A."/>
        </authorList>
    </citation>
    <scope>NUCLEOTIDE SEQUENCE [LARGE SCALE GENOMIC DNA]</scope>
    <source>
        <strain evidence="4 5">CBS 661.87</strain>
    </source>
</reference>
<evidence type="ECO:0000256" key="2">
    <source>
        <dbReference type="ARBA" id="ARBA00022827"/>
    </source>
</evidence>
<dbReference type="OrthoDB" id="417877at2759"/>
<dbReference type="GO" id="GO:0044550">
    <property type="term" value="P:secondary metabolite biosynthetic process"/>
    <property type="evidence" value="ECO:0007669"/>
    <property type="project" value="TreeGrafter"/>
</dbReference>
<evidence type="ECO:0000256" key="1">
    <source>
        <dbReference type="ARBA" id="ARBA00022630"/>
    </source>
</evidence>
<dbReference type="InterPro" id="IPR036188">
    <property type="entry name" value="FAD/NAD-bd_sf"/>
</dbReference>
<keyword evidence="5" id="KW-1185">Reference proteome</keyword>
<accession>A0A8H5HKR2</accession>
<protein>
    <recommendedName>
        <fullName evidence="6">FAD-binding domain-containing protein</fullName>
    </recommendedName>
</protein>
<dbReference type="GO" id="GO:0016491">
    <property type="term" value="F:oxidoreductase activity"/>
    <property type="evidence" value="ECO:0007669"/>
    <property type="project" value="UniProtKB-KW"/>
</dbReference>
<sequence>MTPEFLEALIPMIDPSLVHFNKRCVAVSTSASGSHVLHFAGGGSHETDLVIGADGIKSVVRNFVSGDSKGVAYSKTIAYRAVVPTETLEKAGVKTDMTSRPIGWLGPNKHIITFPMQAKKLINIVFFSTNSKVPIGPADPTFWVQASSKEELLDEYCGWGNDVAIMLQQMENPSKCHYPALFGKEWSLSVMPLALIVAYKAHAMLPHLGAGAGQGLEDAFALCALLGDARTRGHNLEMALKAYDTIRVPRANMVLKMSADAGDIYEGRGMAGNTVPDMRKQLAGIWGPVWHHDLAGEVRRAINNLYGRKAYL</sequence>
<dbReference type="Proteomes" id="UP000565441">
    <property type="component" value="Unassembled WGS sequence"/>
</dbReference>
<organism evidence="4 5">
    <name type="scientific">Tricholomella constricta</name>
    <dbReference type="NCBI Taxonomy" id="117010"/>
    <lineage>
        <taxon>Eukaryota</taxon>
        <taxon>Fungi</taxon>
        <taxon>Dikarya</taxon>
        <taxon>Basidiomycota</taxon>
        <taxon>Agaricomycotina</taxon>
        <taxon>Agaricomycetes</taxon>
        <taxon>Agaricomycetidae</taxon>
        <taxon>Agaricales</taxon>
        <taxon>Tricholomatineae</taxon>
        <taxon>Lyophyllaceae</taxon>
        <taxon>Tricholomella</taxon>
    </lineage>
</organism>
<gene>
    <name evidence="4" type="ORF">D9615_001183</name>
</gene>
<evidence type="ECO:0000313" key="5">
    <source>
        <dbReference type="Proteomes" id="UP000565441"/>
    </source>
</evidence>
<dbReference type="PANTHER" id="PTHR46720:SF3">
    <property type="entry name" value="FAD-BINDING DOMAIN-CONTAINING PROTEIN-RELATED"/>
    <property type="match status" value="1"/>
</dbReference>
<keyword evidence="3" id="KW-0560">Oxidoreductase</keyword>
<name>A0A8H5HKR2_9AGAR</name>
<dbReference type="PRINTS" id="PR00420">
    <property type="entry name" value="RNGMNOXGNASE"/>
</dbReference>
<dbReference type="SUPFAM" id="SSF51905">
    <property type="entry name" value="FAD/NAD(P)-binding domain"/>
    <property type="match status" value="1"/>
</dbReference>
<keyword evidence="2" id="KW-0274">FAD</keyword>
<dbReference type="AlphaFoldDB" id="A0A8H5HKR2"/>
<dbReference type="PANTHER" id="PTHR46720">
    <property type="entry name" value="HYDROXYLASE, PUTATIVE (AFU_ORTHOLOGUE AFUA_3G01460)-RELATED"/>
    <property type="match status" value="1"/>
</dbReference>